<name>A0ABW1TW72_9BURK</name>
<accession>A0ABW1TW72</accession>
<proteinExistence type="predicted"/>
<evidence type="ECO:0000313" key="1">
    <source>
        <dbReference type="EMBL" id="MFC6281891.1"/>
    </source>
</evidence>
<evidence type="ECO:0008006" key="3">
    <source>
        <dbReference type="Google" id="ProtNLM"/>
    </source>
</evidence>
<evidence type="ECO:0000313" key="2">
    <source>
        <dbReference type="Proteomes" id="UP001596270"/>
    </source>
</evidence>
<sequence length="166" mass="19072">MTETLFAPSPVLEDGRHDFNFITGRWLVSNQRLVQRLQGCTEWEDFDAVQDGALLLGGLGNMNDLIAEDIGPVGMALRFFNPQTRLWNIYWVSHRDGLLQPPVTGAFSKGVGRFEGMDMHEGRPVRVRFLWTGITPTSARWEQAFSEDKGRNWETNWVMTLRRPVY</sequence>
<dbReference type="EMBL" id="JBHSRS010000018">
    <property type="protein sequence ID" value="MFC6281891.1"/>
    <property type="molecule type" value="Genomic_DNA"/>
</dbReference>
<dbReference type="RefSeq" id="WP_371438510.1">
    <property type="nucleotide sequence ID" value="NZ_JBHSRS010000018.1"/>
</dbReference>
<dbReference type="Proteomes" id="UP001596270">
    <property type="component" value="Unassembled WGS sequence"/>
</dbReference>
<protein>
    <recommendedName>
        <fullName evidence="3">DUF1579 domain-containing protein</fullName>
    </recommendedName>
</protein>
<gene>
    <name evidence="1" type="ORF">ACFQND_11665</name>
</gene>
<comment type="caution">
    <text evidence="1">The sequence shown here is derived from an EMBL/GenBank/DDBJ whole genome shotgun (WGS) entry which is preliminary data.</text>
</comment>
<keyword evidence="2" id="KW-1185">Reference proteome</keyword>
<reference evidence="2" key="1">
    <citation type="journal article" date="2019" name="Int. J. Syst. Evol. Microbiol.">
        <title>The Global Catalogue of Microorganisms (GCM) 10K type strain sequencing project: providing services to taxonomists for standard genome sequencing and annotation.</title>
        <authorList>
            <consortium name="The Broad Institute Genomics Platform"/>
            <consortium name="The Broad Institute Genome Sequencing Center for Infectious Disease"/>
            <person name="Wu L."/>
            <person name="Ma J."/>
        </authorList>
    </citation>
    <scope>NUCLEOTIDE SEQUENCE [LARGE SCALE GENOMIC DNA]</scope>
    <source>
        <strain evidence="2">CCUG 39402</strain>
    </source>
</reference>
<organism evidence="1 2">
    <name type="scientific">Polaromonas aquatica</name>
    <dbReference type="NCBI Taxonomy" id="332657"/>
    <lineage>
        <taxon>Bacteria</taxon>
        <taxon>Pseudomonadati</taxon>
        <taxon>Pseudomonadota</taxon>
        <taxon>Betaproteobacteria</taxon>
        <taxon>Burkholderiales</taxon>
        <taxon>Comamonadaceae</taxon>
        <taxon>Polaromonas</taxon>
    </lineage>
</organism>